<evidence type="ECO:0000256" key="5">
    <source>
        <dbReference type="ARBA" id="ARBA00022777"/>
    </source>
</evidence>
<dbReference type="Pfam" id="PF13432">
    <property type="entry name" value="TPR_16"/>
    <property type="match status" value="2"/>
</dbReference>
<dbReference type="Pfam" id="PF00069">
    <property type="entry name" value="Pkinase"/>
    <property type="match status" value="1"/>
</dbReference>
<dbReference type="InterPro" id="IPR017441">
    <property type="entry name" value="Protein_kinase_ATP_BS"/>
</dbReference>
<dbReference type="PROSITE" id="PS00108">
    <property type="entry name" value="PROTEIN_KINASE_ST"/>
    <property type="match status" value="1"/>
</dbReference>
<proteinExistence type="predicted"/>
<dbReference type="InterPro" id="IPR011009">
    <property type="entry name" value="Kinase-like_dom_sf"/>
</dbReference>
<dbReference type="PROSITE" id="PS00107">
    <property type="entry name" value="PROTEIN_KINASE_ATP"/>
    <property type="match status" value="1"/>
</dbReference>
<keyword evidence="5 11" id="KW-0418">Kinase</keyword>
<feature type="domain" description="Protein kinase" evidence="10">
    <location>
        <begin position="22"/>
        <end position="286"/>
    </location>
</feature>
<feature type="repeat" description="TPR" evidence="7">
    <location>
        <begin position="482"/>
        <end position="515"/>
    </location>
</feature>
<evidence type="ECO:0000256" key="1">
    <source>
        <dbReference type="ARBA" id="ARBA00012513"/>
    </source>
</evidence>
<dbReference type="SMART" id="SM00028">
    <property type="entry name" value="TPR"/>
    <property type="match status" value="7"/>
</dbReference>
<evidence type="ECO:0000256" key="8">
    <source>
        <dbReference type="PROSITE-ProRule" id="PRU10141"/>
    </source>
</evidence>
<reference evidence="11" key="2">
    <citation type="journal article" date="2012" name="PLoS ONE">
        <title>A Deeply Branching Thermophilic Bacterium with an Ancient Acetyl-CoA Pathway Dominates a Subsurface Ecosystem.</title>
        <authorList>
            <person name="Takami H."/>
            <person name="Noguchi H."/>
            <person name="Takaki Y."/>
            <person name="Uchiyama I."/>
            <person name="Toyoda A."/>
            <person name="Nishi S."/>
            <person name="Chee G.-J."/>
            <person name="Arai W."/>
            <person name="Nunoura T."/>
            <person name="Itoh T."/>
            <person name="Hattori M."/>
            <person name="Takai K."/>
        </authorList>
    </citation>
    <scope>NUCLEOTIDE SEQUENCE</scope>
</reference>
<evidence type="ECO:0000256" key="9">
    <source>
        <dbReference type="SAM" id="MobiDB-lite"/>
    </source>
</evidence>
<dbReference type="EMBL" id="AP011702">
    <property type="protein sequence ID" value="BAL54864.1"/>
    <property type="molecule type" value="Genomic_DNA"/>
</dbReference>
<feature type="binding site" evidence="8">
    <location>
        <position position="51"/>
    </location>
    <ligand>
        <name>ATP</name>
        <dbReference type="ChEBI" id="CHEBI:30616"/>
    </ligand>
</feature>
<dbReference type="PANTHER" id="PTHR43289">
    <property type="entry name" value="MITOGEN-ACTIVATED PROTEIN KINASE KINASE KINASE 20-RELATED"/>
    <property type="match status" value="1"/>
</dbReference>
<evidence type="ECO:0000256" key="4">
    <source>
        <dbReference type="ARBA" id="ARBA00022741"/>
    </source>
</evidence>
<evidence type="ECO:0000259" key="10">
    <source>
        <dbReference type="PROSITE" id="PS50011"/>
    </source>
</evidence>
<keyword evidence="3" id="KW-0808">Transferase</keyword>
<evidence type="ECO:0000313" key="11">
    <source>
        <dbReference type="EMBL" id="BAL54864.1"/>
    </source>
</evidence>
<dbReference type="InterPro" id="IPR011990">
    <property type="entry name" value="TPR-like_helical_dom_sf"/>
</dbReference>
<evidence type="ECO:0000256" key="2">
    <source>
        <dbReference type="ARBA" id="ARBA00022527"/>
    </source>
</evidence>
<dbReference type="SUPFAM" id="SSF48452">
    <property type="entry name" value="TPR-like"/>
    <property type="match status" value="2"/>
</dbReference>
<dbReference type="SUPFAM" id="SSF56112">
    <property type="entry name" value="Protein kinase-like (PK-like)"/>
    <property type="match status" value="1"/>
</dbReference>
<dbReference type="PROSITE" id="PS50011">
    <property type="entry name" value="PROTEIN_KINASE_DOM"/>
    <property type="match status" value="1"/>
</dbReference>
<dbReference type="GO" id="GO:0005524">
    <property type="term" value="F:ATP binding"/>
    <property type="evidence" value="ECO:0007669"/>
    <property type="project" value="UniProtKB-UniRule"/>
</dbReference>
<keyword evidence="7" id="KW-0802">TPR repeat</keyword>
<dbReference type="GO" id="GO:0004674">
    <property type="term" value="F:protein serine/threonine kinase activity"/>
    <property type="evidence" value="ECO:0007669"/>
    <property type="project" value="UniProtKB-KW"/>
</dbReference>
<dbReference type="AlphaFoldDB" id="H5SFC8"/>
<feature type="region of interest" description="Disordered" evidence="9">
    <location>
        <begin position="301"/>
        <end position="323"/>
    </location>
</feature>
<dbReference type="Gene3D" id="1.10.510.10">
    <property type="entry name" value="Transferase(Phosphotransferase) domain 1"/>
    <property type="match status" value="1"/>
</dbReference>
<reference evidence="11" key="1">
    <citation type="journal article" date="2005" name="Environ. Microbiol.">
        <title>Genetic and functional properties of uncultivated thermophilic crenarchaeotes from a subsurface gold mine as revealed by analysis of genome fragments.</title>
        <authorList>
            <person name="Nunoura T."/>
            <person name="Hirayama H."/>
            <person name="Takami H."/>
            <person name="Oida H."/>
            <person name="Nishi S."/>
            <person name="Shimamura S."/>
            <person name="Suzuki Y."/>
            <person name="Inagaki F."/>
            <person name="Takai K."/>
            <person name="Nealson K.H."/>
            <person name="Horikoshi K."/>
        </authorList>
    </citation>
    <scope>NUCLEOTIDE SEQUENCE</scope>
</reference>
<dbReference type="InterPro" id="IPR008271">
    <property type="entry name" value="Ser/Thr_kinase_AS"/>
</dbReference>
<protein>
    <recommendedName>
        <fullName evidence="1">non-specific serine/threonine protein kinase</fullName>
        <ecNumber evidence="1">2.7.11.1</ecNumber>
    </recommendedName>
</protein>
<gene>
    <name evidence="11" type="ORF">HGMM_F21E04C02</name>
</gene>
<evidence type="ECO:0000256" key="6">
    <source>
        <dbReference type="ARBA" id="ARBA00022840"/>
    </source>
</evidence>
<dbReference type="InterPro" id="IPR019734">
    <property type="entry name" value="TPR_rpt"/>
</dbReference>
<dbReference type="PANTHER" id="PTHR43289:SF6">
    <property type="entry name" value="SERINE_THREONINE-PROTEIN KINASE NEKL-3"/>
    <property type="match status" value="1"/>
</dbReference>
<dbReference type="Pfam" id="PF14559">
    <property type="entry name" value="TPR_19"/>
    <property type="match status" value="1"/>
</dbReference>
<dbReference type="FunFam" id="1.10.510.10:FF:000021">
    <property type="entry name" value="Serine/threonine protein kinase"/>
    <property type="match status" value="1"/>
</dbReference>
<dbReference type="PROSITE" id="PS50005">
    <property type="entry name" value="TPR"/>
    <property type="match status" value="1"/>
</dbReference>
<keyword evidence="2 11" id="KW-0723">Serine/threonine-protein kinase</keyword>
<name>H5SFC8_9BACT</name>
<dbReference type="Gene3D" id="1.25.40.10">
    <property type="entry name" value="Tetratricopeptide repeat domain"/>
    <property type="match status" value="1"/>
</dbReference>
<organism evidence="11">
    <name type="scientific">uncultured Acidobacteriota bacterium</name>
    <dbReference type="NCBI Taxonomy" id="171953"/>
    <lineage>
        <taxon>Bacteria</taxon>
        <taxon>Pseudomonadati</taxon>
        <taxon>Acidobacteriota</taxon>
        <taxon>environmental samples</taxon>
    </lineage>
</organism>
<dbReference type="SMART" id="SM00220">
    <property type="entry name" value="S_TKc"/>
    <property type="match status" value="1"/>
</dbReference>
<accession>H5SFC8</accession>
<keyword evidence="4 8" id="KW-0547">Nucleotide-binding</keyword>
<sequence length="838" mass="92985">MTGPMEETKPDRLLGRTIAGKYHIEAKIGQGGMGSVYRARNVVTGKVVALKVLLEDLAAYPSFVERFLYEARAAARITHPHAINIIDCGREDDVVYLLMEYLEGETLTEVLKREGPFSPARAARILTQICSALAEAHAHGIIHRDLKPDNIILQQAAGERDYVKVLDFGIAKVVDEQKRDRDPISRRVFIGTPEYASPEQCQAKSPTALSDIYSVGVILYEMLAGRPPFEGDPMEVMLKHAHEEPPPLRALRPDVSPEIEAVVRRALSKDPAARPQSAWELAEEFERAVRASAGRRTVRLPSRPTSVEGVPVHPTRPQESAAPTARLIRPRWGAALAGALLLMGASGLGYRTYRWLTDWPPLPPPPAIAAPPAPRAIYDPLSEAWRLFEEGDREGAARLLREIIAGSALGNARAHYLLSLIYLDQGEIAGAKSEVLLALEQAGGVFPEAQLQLGRVLWEEGDTEGAERAFRAALEQSRGRLIAAATALGELYLHQGRREEAERLFGEVLERAGENPEDLLEVGRILLLHKQYELAVRELRRAIRLKNGLFPEAYLVLGRVLLERGEAPMAIEVLSTALAKRGGNDPTARHLLGRALYRVRDYERALAELRAALLLRGGNFPEAQYDLALVLADPAVGRYEEAEEQLRLALERRRDQLALEALAELYALRLGRLEDARRLWQQAPSQSDGAAWLDRMRDALLLHAPGEPIQRLLRADIPPRLTFELALAPPSTERHCVLLFRSGDVALGFRLERAREFSAWSVRPVRLTGAREDVLEPLNDPPDPSRPWALTLVADRNEVALALNGREIVRAKRTGATASAPLLVWLRGGRAVLFHFRE</sequence>
<dbReference type="CDD" id="cd14014">
    <property type="entry name" value="STKc_PknB_like"/>
    <property type="match status" value="1"/>
</dbReference>
<dbReference type="Gene3D" id="3.30.200.20">
    <property type="entry name" value="Phosphorylase Kinase, domain 1"/>
    <property type="match status" value="1"/>
</dbReference>
<evidence type="ECO:0000256" key="3">
    <source>
        <dbReference type="ARBA" id="ARBA00022679"/>
    </source>
</evidence>
<keyword evidence="6 8" id="KW-0067">ATP-binding</keyword>
<evidence type="ECO:0000256" key="7">
    <source>
        <dbReference type="PROSITE-ProRule" id="PRU00339"/>
    </source>
</evidence>
<dbReference type="InterPro" id="IPR000719">
    <property type="entry name" value="Prot_kinase_dom"/>
</dbReference>
<dbReference type="EC" id="2.7.11.1" evidence="1"/>